<dbReference type="EMBL" id="CAJVPY010000500">
    <property type="protein sequence ID" value="CAG8476903.1"/>
    <property type="molecule type" value="Genomic_DNA"/>
</dbReference>
<protein>
    <submittedName>
        <fullName evidence="1">15952_t:CDS:1</fullName>
    </submittedName>
</protein>
<accession>A0A9N8W6N5</accession>
<proteinExistence type="predicted"/>
<reference evidence="1" key="1">
    <citation type="submission" date="2021-06" db="EMBL/GenBank/DDBJ databases">
        <authorList>
            <person name="Kallberg Y."/>
            <person name="Tangrot J."/>
            <person name="Rosling A."/>
        </authorList>
    </citation>
    <scope>NUCLEOTIDE SEQUENCE</scope>
    <source>
        <strain evidence="1">MA453B</strain>
    </source>
</reference>
<sequence>MSKALVRNTQKWSTKPKCNNKKKYCSKVSNKCDKEGSVANNKKKHGIEETWNRRNTTVTVTSQSTFMWF</sequence>
<evidence type="ECO:0000313" key="1">
    <source>
        <dbReference type="EMBL" id="CAG8476903.1"/>
    </source>
</evidence>
<name>A0A9N8W6N5_9GLOM</name>
<evidence type="ECO:0000313" key="2">
    <source>
        <dbReference type="Proteomes" id="UP000789405"/>
    </source>
</evidence>
<comment type="caution">
    <text evidence="1">The sequence shown here is derived from an EMBL/GenBank/DDBJ whole genome shotgun (WGS) entry which is preliminary data.</text>
</comment>
<gene>
    <name evidence="1" type="ORF">DERYTH_LOCUS1732</name>
</gene>
<keyword evidence="2" id="KW-1185">Reference proteome</keyword>
<dbReference type="Proteomes" id="UP000789405">
    <property type="component" value="Unassembled WGS sequence"/>
</dbReference>
<dbReference type="AlphaFoldDB" id="A0A9N8W6N5"/>
<organism evidence="1 2">
    <name type="scientific">Dentiscutata erythropus</name>
    <dbReference type="NCBI Taxonomy" id="1348616"/>
    <lineage>
        <taxon>Eukaryota</taxon>
        <taxon>Fungi</taxon>
        <taxon>Fungi incertae sedis</taxon>
        <taxon>Mucoromycota</taxon>
        <taxon>Glomeromycotina</taxon>
        <taxon>Glomeromycetes</taxon>
        <taxon>Diversisporales</taxon>
        <taxon>Gigasporaceae</taxon>
        <taxon>Dentiscutata</taxon>
    </lineage>
</organism>